<keyword evidence="4 7" id="KW-0812">Transmembrane</keyword>
<evidence type="ECO:0000256" key="7">
    <source>
        <dbReference type="RuleBase" id="RU363032"/>
    </source>
</evidence>
<dbReference type="PROSITE" id="PS50928">
    <property type="entry name" value="ABC_TM1"/>
    <property type="match status" value="1"/>
</dbReference>
<feature type="transmembrane region" description="Helical" evidence="7">
    <location>
        <begin position="96"/>
        <end position="120"/>
    </location>
</feature>
<comment type="caution">
    <text evidence="9">The sequence shown here is derived from an EMBL/GenBank/DDBJ whole genome shotgun (WGS) entry which is preliminary data.</text>
</comment>
<dbReference type="Pfam" id="PF00528">
    <property type="entry name" value="BPD_transp_1"/>
    <property type="match status" value="1"/>
</dbReference>
<feature type="transmembrane region" description="Helical" evidence="7">
    <location>
        <begin position="181"/>
        <end position="202"/>
    </location>
</feature>
<evidence type="ECO:0000256" key="4">
    <source>
        <dbReference type="ARBA" id="ARBA00022692"/>
    </source>
</evidence>
<dbReference type="PANTHER" id="PTHR30151:SF20">
    <property type="entry name" value="ABC TRANSPORTER PERMEASE PROTEIN HI_0355-RELATED"/>
    <property type="match status" value="1"/>
</dbReference>
<keyword evidence="3" id="KW-1003">Cell membrane</keyword>
<evidence type="ECO:0000256" key="3">
    <source>
        <dbReference type="ARBA" id="ARBA00022475"/>
    </source>
</evidence>
<dbReference type="InterPro" id="IPR035906">
    <property type="entry name" value="MetI-like_sf"/>
</dbReference>
<evidence type="ECO:0000313" key="10">
    <source>
        <dbReference type="Proteomes" id="UP001597104"/>
    </source>
</evidence>
<evidence type="ECO:0000256" key="1">
    <source>
        <dbReference type="ARBA" id="ARBA00004651"/>
    </source>
</evidence>
<evidence type="ECO:0000256" key="6">
    <source>
        <dbReference type="ARBA" id="ARBA00023136"/>
    </source>
</evidence>
<evidence type="ECO:0000259" key="8">
    <source>
        <dbReference type="PROSITE" id="PS50928"/>
    </source>
</evidence>
<feature type="domain" description="ABC transmembrane type-1" evidence="8">
    <location>
        <begin position="60"/>
        <end position="240"/>
    </location>
</feature>
<keyword evidence="2 7" id="KW-0813">Transport</keyword>
<protein>
    <submittedName>
        <fullName evidence="9">ABC transporter permease</fullName>
    </submittedName>
</protein>
<dbReference type="PANTHER" id="PTHR30151">
    <property type="entry name" value="ALKANE SULFONATE ABC TRANSPORTER-RELATED, MEMBRANE SUBUNIT"/>
    <property type="match status" value="1"/>
</dbReference>
<dbReference type="CDD" id="cd06261">
    <property type="entry name" value="TM_PBP2"/>
    <property type="match status" value="1"/>
</dbReference>
<evidence type="ECO:0000313" key="9">
    <source>
        <dbReference type="EMBL" id="MFD0898734.1"/>
    </source>
</evidence>
<reference evidence="10" key="1">
    <citation type="journal article" date="2019" name="Int. J. Syst. Evol. Microbiol.">
        <title>The Global Catalogue of Microorganisms (GCM) 10K type strain sequencing project: providing services to taxonomists for standard genome sequencing and annotation.</title>
        <authorList>
            <consortium name="The Broad Institute Genomics Platform"/>
            <consortium name="The Broad Institute Genome Sequencing Center for Infectious Disease"/>
            <person name="Wu L."/>
            <person name="Ma J."/>
        </authorList>
    </citation>
    <scope>NUCLEOTIDE SEQUENCE [LARGE SCALE GENOMIC DNA]</scope>
    <source>
        <strain evidence="10">CCM 8925</strain>
    </source>
</reference>
<dbReference type="InterPro" id="IPR000515">
    <property type="entry name" value="MetI-like"/>
</dbReference>
<feature type="transmembrane region" description="Helical" evidence="7">
    <location>
        <begin position="126"/>
        <end position="145"/>
    </location>
</feature>
<organism evidence="9 10">
    <name type="scientific">Loigolactobacillus binensis</name>
    <dbReference type="NCBI Taxonomy" id="2559922"/>
    <lineage>
        <taxon>Bacteria</taxon>
        <taxon>Bacillati</taxon>
        <taxon>Bacillota</taxon>
        <taxon>Bacilli</taxon>
        <taxon>Lactobacillales</taxon>
        <taxon>Lactobacillaceae</taxon>
        <taxon>Loigolactobacillus</taxon>
    </lineage>
</organism>
<feature type="transmembrane region" description="Helical" evidence="7">
    <location>
        <begin position="12"/>
        <end position="34"/>
    </location>
</feature>
<dbReference type="Proteomes" id="UP001597104">
    <property type="component" value="Unassembled WGS sequence"/>
</dbReference>
<proteinExistence type="inferred from homology"/>
<keyword evidence="6 7" id="KW-0472">Membrane</keyword>
<comment type="subcellular location">
    <subcellularLocation>
        <location evidence="1 7">Cell membrane</location>
        <topology evidence="1 7">Multi-pass membrane protein</topology>
    </subcellularLocation>
</comment>
<sequence length="256" mass="28912">MQKKRINIKVNWAPWTVLVVGVLLWQGLVSFNIVPRFLLPSPADTVTAFYTDFPLLLQNMWVTLAETVIGLLIGILLGIFLAIIMDRFEFLYRAVYPLLVISQTVPTVAIAPLLILWLGYGMLPKIVLIIVTTFFPVAVEMLTGFRATDPDLLQLMATMGAKRLKVLWFVKLPQSLDHFFASLRIAVTYAVISAVVAEWVGGNDGLGVYMTRVMKAYAFDKMFAVIVLITILSLLLMMLVNGLQHWLEPWKRVEKQ</sequence>
<feature type="transmembrane region" description="Helical" evidence="7">
    <location>
        <begin position="222"/>
        <end position="243"/>
    </location>
</feature>
<comment type="similarity">
    <text evidence="7">Belongs to the binding-protein-dependent transport system permease family.</text>
</comment>
<dbReference type="EMBL" id="JBHTIO010000062">
    <property type="protein sequence ID" value="MFD0898734.1"/>
    <property type="molecule type" value="Genomic_DNA"/>
</dbReference>
<accession>A0ABW3EH08</accession>
<dbReference type="Gene3D" id="1.10.3720.10">
    <property type="entry name" value="MetI-like"/>
    <property type="match status" value="1"/>
</dbReference>
<dbReference type="RefSeq" id="WP_223877082.1">
    <property type="nucleotide sequence ID" value="NZ_BJDN01000036.1"/>
</dbReference>
<keyword evidence="5 7" id="KW-1133">Transmembrane helix</keyword>
<name>A0ABW3EH08_9LACO</name>
<dbReference type="SUPFAM" id="SSF161098">
    <property type="entry name" value="MetI-like"/>
    <property type="match status" value="1"/>
</dbReference>
<gene>
    <name evidence="9" type="ORF">ACFQZ7_13510</name>
</gene>
<feature type="transmembrane region" description="Helical" evidence="7">
    <location>
        <begin position="60"/>
        <end position="84"/>
    </location>
</feature>
<evidence type="ECO:0000256" key="5">
    <source>
        <dbReference type="ARBA" id="ARBA00022989"/>
    </source>
</evidence>
<keyword evidence="10" id="KW-1185">Reference proteome</keyword>
<evidence type="ECO:0000256" key="2">
    <source>
        <dbReference type="ARBA" id="ARBA00022448"/>
    </source>
</evidence>